<feature type="domain" description="Integrase catalytic" evidence="4">
    <location>
        <begin position="1181"/>
        <end position="1311"/>
    </location>
</feature>
<evidence type="ECO:0000313" key="6">
    <source>
        <dbReference type="Proteomes" id="UP000069940"/>
    </source>
</evidence>
<dbReference type="GeneID" id="134290301"/>
<dbReference type="EnsemblMetazoa" id="AALFPA23_005426.R6929">
    <property type="protein sequence ID" value="AALFPA23_005426.P6929"/>
    <property type="gene ID" value="AALFPA23_005426"/>
</dbReference>
<dbReference type="InterPro" id="IPR036397">
    <property type="entry name" value="RNaseH_sf"/>
</dbReference>
<keyword evidence="1" id="KW-0863">Zinc-finger</keyword>
<reference evidence="6" key="1">
    <citation type="journal article" date="2015" name="Proc. Natl. Acad. Sci. U.S.A.">
        <title>Genome sequence of the Asian Tiger mosquito, Aedes albopictus, reveals insights into its biology, genetics, and evolution.</title>
        <authorList>
            <person name="Chen X.G."/>
            <person name="Jiang X."/>
            <person name="Gu J."/>
            <person name="Xu M."/>
            <person name="Wu Y."/>
            <person name="Deng Y."/>
            <person name="Zhang C."/>
            <person name="Bonizzoni M."/>
            <person name="Dermauw W."/>
            <person name="Vontas J."/>
            <person name="Armbruster P."/>
            <person name="Huang X."/>
            <person name="Yang Y."/>
            <person name="Zhang H."/>
            <person name="He W."/>
            <person name="Peng H."/>
            <person name="Liu Y."/>
            <person name="Wu K."/>
            <person name="Chen J."/>
            <person name="Lirakis M."/>
            <person name="Topalis P."/>
            <person name="Van Leeuwen T."/>
            <person name="Hall A.B."/>
            <person name="Jiang X."/>
            <person name="Thorpe C."/>
            <person name="Mueller R.L."/>
            <person name="Sun C."/>
            <person name="Waterhouse R.M."/>
            <person name="Yan G."/>
            <person name="Tu Z.J."/>
            <person name="Fang X."/>
            <person name="James A.A."/>
        </authorList>
    </citation>
    <scope>NUCLEOTIDE SEQUENCE [LARGE SCALE GENOMIC DNA]</scope>
    <source>
        <strain evidence="6">Foshan</strain>
    </source>
</reference>
<dbReference type="InterPro" id="IPR040676">
    <property type="entry name" value="DUF5641"/>
</dbReference>
<keyword evidence="6" id="KW-1185">Reference proteome</keyword>
<reference evidence="5" key="2">
    <citation type="submission" date="2025-05" db="UniProtKB">
        <authorList>
            <consortium name="EnsemblMetazoa"/>
        </authorList>
    </citation>
    <scope>IDENTIFICATION</scope>
    <source>
        <strain evidence="5">Foshan</strain>
    </source>
</reference>
<protein>
    <recommendedName>
        <fullName evidence="7">CCHC-type domain-containing protein</fullName>
    </recommendedName>
</protein>
<dbReference type="InterPro" id="IPR008042">
    <property type="entry name" value="Retrotrans_Pao"/>
</dbReference>
<feature type="compositionally biased region" description="Polar residues" evidence="2">
    <location>
        <begin position="221"/>
        <end position="236"/>
    </location>
</feature>
<feature type="domain" description="CCHC-type" evidence="3">
    <location>
        <begin position="244"/>
        <end position="259"/>
    </location>
</feature>
<evidence type="ECO:0000259" key="3">
    <source>
        <dbReference type="PROSITE" id="PS50158"/>
    </source>
</evidence>
<dbReference type="SUPFAM" id="SSF56672">
    <property type="entry name" value="DNA/RNA polymerases"/>
    <property type="match status" value="1"/>
</dbReference>
<dbReference type="PANTHER" id="PTHR47331">
    <property type="entry name" value="PHD-TYPE DOMAIN-CONTAINING PROTEIN"/>
    <property type="match status" value="1"/>
</dbReference>
<proteinExistence type="predicted"/>
<dbReference type="InterPro" id="IPR001878">
    <property type="entry name" value="Znf_CCHC"/>
</dbReference>
<organism evidence="5 6">
    <name type="scientific">Aedes albopictus</name>
    <name type="common">Asian tiger mosquito</name>
    <name type="synonym">Stegomyia albopicta</name>
    <dbReference type="NCBI Taxonomy" id="7160"/>
    <lineage>
        <taxon>Eukaryota</taxon>
        <taxon>Metazoa</taxon>
        <taxon>Ecdysozoa</taxon>
        <taxon>Arthropoda</taxon>
        <taxon>Hexapoda</taxon>
        <taxon>Insecta</taxon>
        <taxon>Pterygota</taxon>
        <taxon>Neoptera</taxon>
        <taxon>Endopterygota</taxon>
        <taxon>Diptera</taxon>
        <taxon>Nematocera</taxon>
        <taxon>Culicoidea</taxon>
        <taxon>Culicidae</taxon>
        <taxon>Culicinae</taxon>
        <taxon>Aedini</taxon>
        <taxon>Aedes</taxon>
        <taxon>Stegomyia</taxon>
    </lineage>
</organism>
<feature type="region of interest" description="Disordered" evidence="2">
    <location>
        <begin position="215"/>
        <end position="245"/>
    </location>
</feature>
<evidence type="ECO:0000259" key="4">
    <source>
        <dbReference type="PROSITE" id="PS50994"/>
    </source>
</evidence>
<dbReference type="InterPro" id="IPR005312">
    <property type="entry name" value="DUF1759"/>
</dbReference>
<evidence type="ECO:0000256" key="1">
    <source>
        <dbReference type="PROSITE-ProRule" id="PRU00047"/>
    </source>
</evidence>
<evidence type="ECO:0000313" key="5">
    <source>
        <dbReference type="EnsemblMetazoa" id="AALFPA23_005426.P6929"/>
    </source>
</evidence>
<dbReference type="RefSeq" id="XP_062713389.1">
    <property type="nucleotide sequence ID" value="XM_062857405.1"/>
</dbReference>
<dbReference type="InterPro" id="IPR001584">
    <property type="entry name" value="Integrase_cat-core"/>
</dbReference>
<keyword evidence="1" id="KW-0862">Zinc</keyword>
<name>A0ABM1Y3T1_AEDAL</name>
<evidence type="ECO:0008006" key="7">
    <source>
        <dbReference type="Google" id="ProtNLM"/>
    </source>
</evidence>
<dbReference type="Proteomes" id="UP000069940">
    <property type="component" value="Unassembled WGS sequence"/>
</dbReference>
<dbReference type="InterPro" id="IPR043502">
    <property type="entry name" value="DNA/RNA_pol_sf"/>
</dbReference>
<sequence length="1480" mass="167938">MSDSEHAVQEPVTLTKHHIAARQVLGKELPMFSGDPEDWPIFISSFEQSTIACGYTEAENLIRLQRCLRGRALETVKSRLLLPAGVPHVIRTLRTLYGRPELLIHSLLDKIHQALAPRQDRLDTLIDFGISVQNLVDHLVAADQRDHLSNPVLMRELVEKLPGSIRLDWAAYKSRFQTVNLETFGNFMSNLVTAASEVTYDLPGGNSSYRMEKRKQKESGSFHTHTPGVCNSSSISPHKPGKPCASCGRDGHRVADCPQFKLADMDDRWKLVNEKGLCRTCLNNHGKWPFLFGNRGSQVVFAFIDEGSSYTLLEDSIADKIDVSGPKEALTLHWTGDVKRTEHQSRIVQAEISGKRGSSKYKLVHARTVSSLMLPCQTLKYCELARRFPHLRDLPVEDYELVQPKLLIGLDNLRLGIPLKLREGGQNEPVGAKCRLGWTIYGCVPDQTTLRGIVNFHAAAAPTHEDEMNEQLRDYFALDNTGVTASNYKLESEDDKRANRILTETTKRTEDGIRFETGLLWKVDNPDFPDSYPMAVRRLESLERRLQKTPLLAEKVKHQIADYERKGYAHKATLVELTSVDTSRIWYLPLGVVTSPKKPEKVRLIWDAAAKVGETSFNSKLLTGPDLLTPLPKVLCQFRQFPVAVSGDLMEMFHQIRIRFPDCQSQRFVFRNSPSDYPRVYVMDVATFGSSCSPASAQYVKNQNAHDFSKEFPRAAEAIIKKHYVEDYLDSFRTIEEAIDVVNEVKMVHSKGGFTLRHFLSNKLEVLRGIEETAQEECKDLSLERGEHSESVLGMKWLPIEDVFTYSVVMREDIRHILEPRHIPTKREVLKVVMTLFDPLGLISFFLVHGKILIQDIWARGTDWDAAIPEDFEEAFSCAAYLRLEVNSVAQVVLIGSKTKVAPLKTISIPRLELKAAVLGTRLLETLQSYHSLPISRRFLWSDSSTVLSWIRSDHRRYNKFVAVRIGEILTVTNPTEWRWIPTKLNVADQATKWSNGPQLSMENPWFRGPNFLFEPEDSWPIQRQANPTKEELRSIIVLCHLTSQVDLPIEIHRFNSWSKLQRSVAFVFRYVNNCRRKRKRESLQLGVLTQVELEQAEELLWRIAPKQAFPEELSILGRSQGKPEDHHHTVQKSSCIYKLWPFMDHRGILRMRGRISAAPYTSAVHLEVVHSLSTESCIMAVRRFVSRRGPPREFYTDNGTCFQGASRELKEEMKRRNEALALTFTSAETSWKFIPPAAPHMGGVWERLVRSVKVATGAILDAARKPDDETLETVLLEAEAMINCRPLTFIPLESADQEALTPNHFLLGSSSGVKILPTAPVDGRSVLRSSWKLAQFITEEFWRRWIKEYLPVIRRRCKWFEETKDLAVGDLVMVVDCSTRNRWLRGRVQQVFPGKDGRVRQALVRTATGVLRRPAVKLAILDVANSCKPDLMCSESPADHQGLRAGVCGDGPPVAAALTEPKRFASSLRADDGHVNDDD</sequence>
<dbReference type="PANTHER" id="PTHR47331:SF5">
    <property type="entry name" value="RIBONUCLEASE H"/>
    <property type="match status" value="1"/>
</dbReference>
<dbReference type="Pfam" id="PF03564">
    <property type="entry name" value="DUF1759"/>
    <property type="match status" value="1"/>
</dbReference>
<dbReference type="PROSITE" id="PS50158">
    <property type="entry name" value="ZF_CCHC"/>
    <property type="match status" value="1"/>
</dbReference>
<keyword evidence="1" id="KW-0479">Metal-binding</keyword>
<evidence type="ECO:0000256" key="2">
    <source>
        <dbReference type="SAM" id="MobiDB-lite"/>
    </source>
</evidence>
<dbReference type="Pfam" id="PF05380">
    <property type="entry name" value="Peptidase_A17"/>
    <property type="match status" value="1"/>
</dbReference>
<dbReference type="InterPro" id="IPR012337">
    <property type="entry name" value="RNaseH-like_sf"/>
</dbReference>
<dbReference type="PROSITE" id="PS50994">
    <property type="entry name" value="INTEGRASE"/>
    <property type="match status" value="1"/>
</dbReference>
<accession>A0ABM1Y3T1</accession>
<dbReference type="SUPFAM" id="SSF53098">
    <property type="entry name" value="Ribonuclease H-like"/>
    <property type="match status" value="1"/>
</dbReference>
<dbReference type="Pfam" id="PF18701">
    <property type="entry name" value="DUF5641"/>
    <property type="match status" value="1"/>
</dbReference>
<dbReference type="Gene3D" id="3.30.420.10">
    <property type="entry name" value="Ribonuclease H-like superfamily/Ribonuclease H"/>
    <property type="match status" value="1"/>
</dbReference>